<dbReference type="Proteomes" id="UP000290407">
    <property type="component" value="Unassembled WGS sequence"/>
</dbReference>
<sequence>MFRTTLFLLTTVAWLAESCRQRADTTNTEPVAAATATSRQPIDARAFLIVPGKRVGTITATSTEASLMARLGPAVVTHDTIYVAEGETTVGTTLFRGTPDQAEIIWKDTRTFSKPDAILLRPSHQKSGRSGKPSRWALENGLKIGSTLREVETINGRPFQLYGFGWDMGGLVGDWQGGVLQPKGQLSLLSVRFSIDSAPVNDQKLAEQVMGDRPFASSNPVMQTLNPTVSQVMVRL</sequence>
<organism evidence="1 2">
    <name type="scientific">Spirosoma sordidisoli</name>
    <dbReference type="NCBI Taxonomy" id="2502893"/>
    <lineage>
        <taxon>Bacteria</taxon>
        <taxon>Pseudomonadati</taxon>
        <taxon>Bacteroidota</taxon>
        <taxon>Cytophagia</taxon>
        <taxon>Cytophagales</taxon>
        <taxon>Cytophagaceae</taxon>
        <taxon>Spirosoma</taxon>
    </lineage>
</organism>
<dbReference type="RefSeq" id="WP_129599582.1">
    <property type="nucleotide sequence ID" value="NZ_SBLB01000001.1"/>
</dbReference>
<keyword evidence="2" id="KW-1185">Reference proteome</keyword>
<gene>
    <name evidence="1" type="ORF">EQG79_01965</name>
</gene>
<reference evidence="1 2" key="1">
    <citation type="submission" date="2019-01" db="EMBL/GenBank/DDBJ databases">
        <title>Spirosoma flava sp. nov., a propanil-degrading bacterium isolated from herbicide-contaminated soil.</title>
        <authorList>
            <person name="Zhang L."/>
            <person name="Jiang J.-D."/>
        </authorList>
    </citation>
    <scope>NUCLEOTIDE SEQUENCE [LARGE SCALE GENOMIC DNA]</scope>
    <source>
        <strain evidence="1 2">TY50</strain>
    </source>
</reference>
<name>A0A4Q2USS1_9BACT</name>
<evidence type="ECO:0000313" key="2">
    <source>
        <dbReference type="Proteomes" id="UP000290407"/>
    </source>
</evidence>
<dbReference type="EMBL" id="SBLB01000001">
    <property type="protein sequence ID" value="RYC70941.1"/>
    <property type="molecule type" value="Genomic_DNA"/>
</dbReference>
<accession>A0A4Q2USS1</accession>
<comment type="caution">
    <text evidence="1">The sequence shown here is derived from an EMBL/GenBank/DDBJ whole genome shotgun (WGS) entry which is preliminary data.</text>
</comment>
<proteinExistence type="predicted"/>
<protein>
    <submittedName>
        <fullName evidence="1">Uncharacterized protein</fullName>
    </submittedName>
</protein>
<evidence type="ECO:0000313" key="1">
    <source>
        <dbReference type="EMBL" id="RYC70941.1"/>
    </source>
</evidence>
<dbReference type="AlphaFoldDB" id="A0A4Q2USS1"/>